<dbReference type="Proteomes" id="UP000054011">
    <property type="component" value="Unassembled WGS sequence"/>
</dbReference>
<dbReference type="PANTHER" id="PTHR43163:SF3">
    <property type="entry name" value="PEPTIDE ABC TRANSPORTER PERMEASE PROTEIN"/>
    <property type="match status" value="1"/>
</dbReference>
<dbReference type="PROSITE" id="PS50928">
    <property type="entry name" value="ABC_TM1"/>
    <property type="match status" value="1"/>
</dbReference>
<dbReference type="Pfam" id="PF19300">
    <property type="entry name" value="BPD_transp_1_N"/>
    <property type="match status" value="1"/>
</dbReference>
<name>A0A124ED39_9ACTN</name>
<proteinExistence type="inferred from homology"/>
<keyword evidence="10" id="KW-1185">Reference proteome</keyword>
<sequence length="315" mass="32428">MRGYALQRLALGVGQLALLAVLVFVLTALLPGDAADVRNDEDATDAQVAALREQLGLDRPAVERFTDWAAGLATGDLGTSLVSGGPVRDILADTVGTTLVLGAVTLAVVLPLALLLGVVSGLREGGRLDRAVSSVTLALNAVPDFVLALLLVAGLSLKLGLLPATWVGVGTADLFAEPTLLVLPVTVVAARMVCLLSRQVRAGVVSVLGAGYVAQARRLGVPRRTLLLRHLLPNAAIPGIQELARVGDNLVGGVLIVEAVFAVPGVATALVRAVEARDVPTVQGLALVVAVAALLFSLAADLVCHRLVPRTEVLR</sequence>
<dbReference type="GO" id="GO:0055085">
    <property type="term" value="P:transmembrane transport"/>
    <property type="evidence" value="ECO:0007669"/>
    <property type="project" value="InterPro"/>
</dbReference>
<dbReference type="Gene3D" id="1.10.3720.10">
    <property type="entry name" value="MetI-like"/>
    <property type="match status" value="1"/>
</dbReference>
<dbReference type="STRING" id="936756.ATE80_06465"/>
<dbReference type="InterPro" id="IPR000515">
    <property type="entry name" value="MetI-like"/>
</dbReference>
<keyword evidence="2 7" id="KW-0813">Transport</keyword>
<dbReference type="OrthoDB" id="9778910at2"/>
<keyword evidence="4 7" id="KW-0812">Transmembrane</keyword>
<evidence type="ECO:0000256" key="5">
    <source>
        <dbReference type="ARBA" id="ARBA00022989"/>
    </source>
</evidence>
<keyword evidence="6 7" id="KW-0472">Membrane</keyword>
<evidence type="ECO:0000256" key="3">
    <source>
        <dbReference type="ARBA" id="ARBA00022475"/>
    </source>
</evidence>
<keyword evidence="5 7" id="KW-1133">Transmembrane helix</keyword>
<comment type="caution">
    <text evidence="9">The sequence shown here is derived from an EMBL/GenBank/DDBJ whole genome shotgun (WGS) entry which is preliminary data.</text>
</comment>
<feature type="domain" description="ABC transmembrane type-1" evidence="8">
    <location>
        <begin position="95"/>
        <end position="300"/>
    </location>
</feature>
<comment type="subcellular location">
    <subcellularLocation>
        <location evidence="1 7">Cell membrane</location>
        <topology evidence="1 7">Multi-pass membrane protein</topology>
    </subcellularLocation>
</comment>
<evidence type="ECO:0000256" key="1">
    <source>
        <dbReference type="ARBA" id="ARBA00004651"/>
    </source>
</evidence>
<dbReference type="InterPro" id="IPR045621">
    <property type="entry name" value="BPD_transp_1_N"/>
</dbReference>
<reference evidence="9 10" key="1">
    <citation type="submission" date="2015-11" db="EMBL/GenBank/DDBJ databases">
        <title>Genome-wide analysis reveals the secondary metabolome in Streptomyces kanasensis ZX01.</title>
        <authorList>
            <person name="Zhang G."/>
            <person name="Han L."/>
            <person name="Feng J."/>
            <person name="Zhang X."/>
        </authorList>
    </citation>
    <scope>NUCLEOTIDE SEQUENCE [LARGE SCALE GENOMIC DNA]</scope>
    <source>
        <strain evidence="9 10">ZX01</strain>
    </source>
</reference>
<feature type="transmembrane region" description="Helical" evidence="7">
    <location>
        <begin position="175"/>
        <end position="196"/>
    </location>
</feature>
<dbReference type="InterPro" id="IPR035906">
    <property type="entry name" value="MetI-like_sf"/>
</dbReference>
<evidence type="ECO:0000313" key="9">
    <source>
        <dbReference type="EMBL" id="KUH39578.1"/>
    </source>
</evidence>
<dbReference type="RefSeq" id="WP_058941168.1">
    <property type="nucleotide sequence ID" value="NZ_LNSV01000010.1"/>
</dbReference>
<dbReference type="Pfam" id="PF00528">
    <property type="entry name" value="BPD_transp_1"/>
    <property type="match status" value="1"/>
</dbReference>
<feature type="transmembrane region" description="Helical" evidence="7">
    <location>
        <begin position="250"/>
        <end position="273"/>
    </location>
</feature>
<comment type="similarity">
    <text evidence="7">Belongs to the binding-protein-dependent transport system permease family.</text>
</comment>
<evidence type="ECO:0000259" key="8">
    <source>
        <dbReference type="PROSITE" id="PS50928"/>
    </source>
</evidence>
<keyword evidence="3" id="KW-1003">Cell membrane</keyword>
<feature type="transmembrane region" description="Helical" evidence="7">
    <location>
        <begin position="99"/>
        <end position="119"/>
    </location>
</feature>
<dbReference type="AlphaFoldDB" id="A0A124ED39"/>
<dbReference type="GO" id="GO:0005886">
    <property type="term" value="C:plasma membrane"/>
    <property type="evidence" value="ECO:0007669"/>
    <property type="project" value="UniProtKB-SubCell"/>
</dbReference>
<dbReference type="PANTHER" id="PTHR43163">
    <property type="entry name" value="DIPEPTIDE TRANSPORT SYSTEM PERMEASE PROTEIN DPPB-RELATED"/>
    <property type="match status" value="1"/>
</dbReference>
<evidence type="ECO:0000256" key="4">
    <source>
        <dbReference type="ARBA" id="ARBA00022692"/>
    </source>
</evidence>
<dbReference type="EMBL" id="LNSV01000010">
    <property type="protein sequence ID" value="KUH39578.1"/>
    <property type="molecule type" value="Genomic_DNA"/>
</dbReference>
<feature type="transmembrane region" description="Helical" evidence="7">
    <location>
        <begin position="285"/>
        <end position="308"/>
    </location>
</feature>
<feature type="transmembrane region" description="Helical" evidence="7">
    <location>
        <begin position="131"/>
        <end position="155"/>
    </location>
</feature>
<evidence type="ECO:0000256" key="2">
    <source>
        <dbReference type="ARBA" id="ARBA00022448"/>
    </source>
</evidence>
<evidence type="ECO:0000256" key="6">
    <source>
        <dbReference type="ARBA" id="ARBA00023136"/>
    </source>
</evidence>
<protein>
    <submittedName>
        <fullName evidence="9">Peptide ABC transporter permease</fullName>
    </submittedName>
</protein>
<accession>A0A124ED39</accession>
<gene>
    <name evidence="9" type="ORF">ATE80_06465</name>
</gene>
<organism evidence="9 10">
    <name type="scientific">Streptomyces kanasensis</name>
    <dbReference type="NCBI Taxonomy" id="936756"/>
    <lineage>
        <taxon>Bacteria</taxon>
        <taxon>Bacillati</taxon>
        <taxon>Actinomycetota</taxon>
        <taxon>Actinomycetes</taxon>
        <taxon>Kitasatosporales</taxon>
        <taxon>Streptomycetaceae</taxon>
        <taxon>Streptomyces</taxon>
    </lineage>
</organism>
<evidence type="ECO:0000256" key="7">
    <source>
        <dbReference type="RuleBase" id="RU363032"/>
    </source>
</evidence>
<evidence type="ECO:0000313" key="10">
    <source>
        <dbReference type="Proteomes" id="UP000054011"/>
    </source>
</evidence>
<dbReference type="SUPFAM" id="SSF161098">
    <property type="entry name" value="MetI-like"/>
    <property type="match status" value="1"/>
</dbReference>